<dbReference type="UniPathway" id="UPA00078"/>
<dbReference type="InterPro" id="IPR015424">
    <property type="entry name" value="PyrdxlP-dep_Trfase"/>
</dbReference>
<keyword evidence="5" id="KW-1185">Reference proteome</keyword>
<dbReference type="FunFam" id="3.90.1150.10:FF:000080">
    <property type="entry name" value="Bifunctional dethiobiotin synthetase/adenosylmethionine-8-amino-7-oxononanoate aminotransferase"/>
    <property type="match status" value="1"/>
</dbReference>
<dbReference type="InterPro" id="IPR049704">
    <property type="entry name" value="Aminotrans_3_PPA_site"/>
</dbReference>
<dbReference type="GO" id="GO:0000287">
    <property type="term" value="F:magnesium ion binding"/>
    <property type="evidence" value="ECO:0007669"/>
    <property type="project" value="InterPro"/>
</dbReference>
<dbReference type="AlphaFoldDB" id="A0A5C2SB63"/>
<evidence type="ECO:0000313" key="5">
    <source>
        <dbReference type="Proteomes" id="UP000313359"/>
    </source>
</evidence>
<dbReference type="InterPro" id="IPR004472">
    <property type="entry name" value="DTB_synth_BioD"/>
</dbReference>
<dbReference type="CDD" id="cd03109">
    <property type="entry name" value="DTBS"/>
    <property type="match status" value="1"/>
</dbReference>
<keyword evidence="3" id="KW-0808">Transferase</keyword>
<dbReference type="HAMAP" id="MF_00336">
    <property type="entry name" value="BioD"/>
    <property type="match status" value="1"/>
</dbReference>
<evidence type="ECO:0000256" key="1">
    <source>
        <dbReference type="ARBA" id="ARBA00004173"/>
    </source>
</evidence>
<dbReference type="Gene3D" id="3.40.640.10">
    <property type="entry name" value="Type I PLP-dependent aspartate aminotransferase-like (Major domain)"/>
    <property type="match status" value="1"/>
</dbReference>
<dbReference type="GO" id="GO:0005739">
    <property type="term" value="C:mitochondrion"/>
    <property type="evidence" value="ECO:0007669"/>
    <property type="project" value="UniProtKB-SubCell"/>
</dbReference>
<organism evidence="4 5">
    <name type="scientific">Lentinus tigrinus ALCF2SS1-6</name>
    <dbReference type="NCBI Taxonomy" id="1328759"/>
    <lineage>
        <taxon>Eukaryota</taxon>
        <taxon>Fungi</taxon>
        <taxon>Dikarya</taxon>
        <taxon>Basidiomycota</taxon>
        <taxon>Agaricomycotina</taxon>
        <taxon>Agaricomycetes</taxon>
        <taxon>Polyporales</taxon>
        <taxon>Polyporaceae</taxon>
        <taxon>Lentinus</taxon>
    </lineage>
</organism>
<accession>A0A5C2SB63</accession>
<dbReference type="Pfam" id="PF00202">
    <property type="entry name" value="Aminotran_3"/>
    <property type="match status" value="2"/>
</dbReference>
<dbReference type="InterPro" id="IPR027417">
    <property type="entry name" value="P-loop_NTPase"/>
</dbReference>
<dbReference type="Proteomes" id="UP000313359">
    <property type="component" value="Unassembled WGS sequence"/>
</dbReference>
<dbReference type="OrthoDB" id="425114at2759"/>
<dbReference type="EMBL" id="ML122263">
    <property type="protein sequence ID" value="RPD60990.1"/>
    <property type="molecule type" value="Genomic_DNA"/>
</dbReference>
<gene>
    <name evidence="4" type="ORF">L227DRAFT_524807</name>
</gene>
<dbReference type="GO" id="GO:0005524">
    <property type="term" value="F:ATP binding"/>
    <property type="evidence" value="ECO:0007669"/>
    <property type="project" value="InterPro"/>
</dbReference>
<evidence type="ECO:0000256" key="3">
    <source>
        <dbReference type="ARBA" id="ARBA00022679"/>
    </source>
</evidence>
<dbReference type="PANTHER" id="PTHR42684">
    <property type="entry name" value="ADENOSYLMETHIONINE-8-AMINO-7-OXONONANOATE AMINOTRANSFERASE"/>
    <property type="match status" value="1"/>
</dbReference>
<dbReference type="GO" id="GO:0004015">
    <property type="term" value="F:adenosylmethionine-8-amino-7-oxononanoate transaminase activity"/>
    <property type="evidence" value="ECO:0007669"/>
    <property type="project" value="TreeGrafter"/>
</dbReference>
<dbReference type="GO" id="GO:0030170">
    <property type="term" value="F:pyridoxal phosphate binding"/>
    <property type="evidence" value="ECO:0007669"/>
    <property type="project" value="InterPro"/>
</dbReference>
<dbReference type="SUPFAM" id="SSF53383">
    <property type="entry name" value="PLP-dependent transferases"/>
    <property type="match status" value="1"/>
</dbReference>
<name>A0A5C2SB63_9APHY</name>
<dbReference type="SUPFAM" id="SSF52540">
    <property type="entry name" value="P-loop containing nucleoside triphosphate hydrolases"/>
    <property type="match status" value="1"/>
</dbReference>
<proteinExistence type="inferred from homology"/>
<keyword evidence="2" id="KW-0032">Aminotransferase</keyword>
<dbReference type="GO" id="GO:0009102">
    <property type="term" value="P:biotin biosynthetic process"/>
    <property type="evidence" value="ECO:0007669"/>
    <property type="project" value="UniProtKB-UniPathway"/>
</dbReference>
<dbReference type="PROSITE" id="PS00600">
    <property type="entry name" value="AA_TRANSFER_CLASS_3"/>
    <property type="match status" value="1"/>
</dbReference>
<dbReference type="Pfam" id="PF13500">
    <property type="entry name" value="AAA_26"/>
    <property type="match status" value="1"/>
</dbReference>
<evidence type="ECO:0000313" key="4">
    <source>
        <dbReference type="EMBL" id="RPD60990.1"/>
    </source>
</evidence>
<dbReference type="GO" id="GO:0004141">
    <property type="term" value="F:dethiobiotin synthase activity"/>
    <property type="evidence" value="ECO:0007669"/>
    <property type="project" value="InterPro"/>
</dbReference>
<protein>
    <submittedName>
        <fullName evidence="4">Onanonoxo-7-onima-8-eninoihtemlysoneda</fullName>
    </submittedName>
</protein>
<dbReference type="InterPro" id="IPR015421">
    <property type="entry name" value="PyrdxlP-dep_Trfase_major"/>
</dbReference>
<dbReference type="PANTHER" id="PTHR42684:SF3">
    <property type="entry name" value="ADENOSYLMETHIONINE-8-AMINO-7-OXONONANOATE AMINOTRANSFERASE"/>
    <property type="match status" value="1"/>
</dbReference>
<dbReference type="Gene3D" id="3.40.50.300">
    <property type="entry name" value="P-loop containing nucleotide triphosphate hydrolases"/>
    <property type="match status" value="1"/>
</dbReference>
<dbReference type="InterPro" id="IPR005814">
    <property type="entry name" value="Aminotrans_3"/>
</dbReference>
<reference evidence="4" key="1">
    <citation type="journal article" date="2018" name="Genome Biol. Evol.">
        <title>Genomics and development of Lentinus tigrinus, a white-rot wood-decaying mushroom with dimorphic fruiting bodies.</title>
        <authorList>
            <person name="Wu B."/>
            <person name="Xu Z."/>
            <person name="Knudson A."/>
            <person name="Carlson A."/>
            <person name="Chen N."/>
            <person name="Kovaka S."/>
            <person name="LaButti K."/>
            <person name="Lipzen A."/>
            <person name="Pennachio C."/>
            <person name="Riley R."/>
            <person name="Schakwitz W."/>
            <person name="Umezawa K."/>
            <person name="Ohm R.A."/>
            <person name="Grigoriev I.V."/>
            <person name="Nagy L.G."/>
            <person name="Gibbons J."/>
            <person name="Hibbett D."/>
        </authorList>
    </citation>
    <scope>NUCLEOTIDE SEQUENCE [LARGE SCALE GENOMIC DNA]</scope>
    <source>
        <strain evidence="4">ALCF2SS1-6</strain>
    </source>
</reference>
<dbReference type="STRING" id="1328759.A0A5C2SB63"/>
<sequence>MSLLFKNLRIHQVFGANTDVGKTVLTSALVRASAASGHSVYYLKPVSTGPMSDADDERVLALAGPLSKRVQSKCLFRFDDPVSPHLAARRANEISTVERVVPTDDAFVNAVASHIRHCATTVSSPSHMYVETAGGVHSPTLSGTTQLDSYRPLFLPTVLIGDSNLGGISSTIASYEAMILRGYIVDAVLLFRDEYYRNWEYLSGYFGERAIPVMSVKPPPERHSDPVADSVHTEKYYQEIVPESHNSPIFDVLSHLDQCHTRRIKELDSMPRRTLDTIWWPFVQHGHVKSEADVNIIDSAWGDFFSVYNGRKAQRPASPSSASSSAEPSLLEPQFDGSASWWTQTLGHAHPNLALAAARAAGRYGHVMFPEAAHLPALKLAERLVHHGPGKGWASRAFFSDDGSTGMEVAIKMALRAFATREAGKLGGARRKDLGILGLKGSYHGDTIGAMDACEDTGIYTCEWHDAKGFWFDPPTVAIRDGKTVVTLPPAIAAETEDGTADVPTVSLSWTYNIEERLQSPLAGVYRKYIERTLQKLKEGDGPTMAALILEPLVMGAGGMLFVDPLFQRVLIDVVRSSSDAAPSTSPSEWSGLPVIFDEVFVGLYRVGLPTAHHLLGTTPDISVHAKILTGGLVPLAVTLASDSIYSAFLSDSKVDALLHGHSYTAYPVGCEVAGETLDIIDRLAKSDTWTAARERWNVPEPASERARQVGVWSLWDPEFVNVVSRMENVAEVMAFGTVLSVKIKDDTAGYESHSARALLESIRGAVPSGGDSLSAAPGGSPFGIHYRTLGNVAYFMLSLNTPPSVVREVEGRVWTVLNKKVSA</sequence>
<evidence type="ECO:0000256" key="2">
    <source>
        <dbReference type="ARBA" id="ARBA00022576"/>
    </source>
</evidence>
<comment type="subcellular location">
    <subcellularLocation>
        <location evidence="1">Mitochondrion</location>
    </subcellularLocation>
</comment>